<evidence type="ECO:0000313" key="4">
    <source>
        <dbReference type="EMBL" id="OJT06408.1"/>
    </source>
</evidence>
<feature type="region of interest" description="Disordered" evidence="1">
    <location>
        <begin position="1"/>
        <end position="40"/>
    </location>
</feature>
<evidence type="ECO:0000313" key="2">
    <source>
        <dbReference type="EMBL" id="OJT02546.1"/>
    </source>
</evidence>
<comment type="caution">
    <text evidence="3">The sequence shown here is derived from an EMBL/GenBank/DDBJ whole genome shotgun (WGS) entry which is preliminary data.</text>
</comment>
<sequence length="102" mass="11481">MTSRHKASYYSLGTDPTIPTGTPVPEPIPSPAELAHSESRDFSAPIEDQINEPMGIVADIAREYARVRDERGPRRDTSAPVLDERALRRKRKQEQAKQLARE</sequence>
<feature type="compositionally biased region" description="Basic and acidic residues" evidence="1">
    <location>
        <begin position="93"/>
        <end position="102"/>
    </location>
</feature>
<dbReference type="EMBL" id="MNAD01001664">
    <property type="protein sequence ID" value="OJT02546.1"/>
    <property type="molecule type" value="Genomic_DNA"/>
</dbReference>
<evidence type="ECO:0000313" key="3">
    <source>
        <dbReference type="EMBL" id="OJT06396.1"/>
    </source>
</evidence>
<dbReference type="EMBL" id="MNAD01001309">
    <property type="protein sequence ID" value="OJT06408.1"/>
    <property type="molecule type" value="Genomic_DNA"/>
</dbReference>
<accession>A0A1M2VFQ6</accession>
<evidence type="ECO:0000313" key="6">
    <source>
        <dbReference type="Proteomes" id="UP000184267"/>
    </source>
</evidence>
<dbReference type="AlphaFoldDB" id="A0A1M2VFQ6"/>
<dbReference type="Proteomes" id="UP000184267">
    <property type="component" value="Unassembled WGS sequence"/>
</dbReference>
<evidence type="ECO:0000313" key="5">
    <source>
        <dbReference type="EMBL" id="OJT06466.1"/>
    </source>
</evidence>
<proteinExistence type="predicted"/>
<dbReference type="EMBL" id="MNAD01001308">
    <property type="protein sequence ID" value="OJT06466.1"/>
    <property type="molecule type" value="Genomic_DNA"/>
</dbReference>
<reference evidence="3 6" key="1">
    <citation type="submission" date="2016-10" db="EMBL/GenBank/DDBJ databases">
        <title>Genome sequence of the basidiomycete white-rot fungus Trametes pubescens.</title>
        <authorList>
            <person name="Makela M.R."/>
            <person name="Granchi Z."/>
            <person name="Peng M."/>
            <person name="De Vries R.P."/>
            <person name="Grigoriev I."/>
            <person name="Riley R."/>
            <person name="Hilden K."/>
        </authorList>
    </citation>
    <scope>NUCLEOTIDE SEQUENCE [LARGE SCALE GENOMIC DNA]</scope>
    <source>
        <strain evidence="3 6">FBCC735</strain>
    </source>
</reference>
<evidence type="ECO:0000256" key="1">
    <source>
        <dbReference type="SAM" id="MobiDB-lite"/>
    </source>
</evidence>
<organism evidence="3 6">
    <name type="scientific">Trametes pubescens</name>
    <name type="common">White-rot fungus</name>
    <dbReference type="NCBI Taxonomy" id="154538"/>
    <lineage>
        <taxon>Eukaryota</taxon>
        <taxon>Fungi</taxon>
        <taxon>Dikarya</taxon>
        <taxon>Basidiomycota</taxon>
        <taxon>Agaricomycotina</taxon>
        <taxon>Agaricomycetes</taxon>
        <taxon>Polyporales</taxon>
        <taxon>Polyporaceae</taxon>
        <taxon>Trametes</taxon>
    </lineage>
</organism>
<feature type="region of interest" description="Disordered" evidence="1">
    <location>
        <begin position="67"/>
        <end position="102"/>
    </location>
</feature>
<dbReference type="EMBL" id="MNAD01001310">
    <property type="protein sequence ID" value="OJT06396.1"/>
    <property type="molecule type" value="Genomic_DNA"/>
</dbReference>
<feature type="compositionally biased region" description="Basic and acidic residues" evidence="1">
    <location>
        <begin position="67"/>
        <end position="86"/>
    </location>
</feature>
<keyword evidence="6" id="KW-1185">Reference proteome</keyword>
<dbReference type="OrthoDB" id="2756424at2759"/>
<gene>
    <name evidence="5" type="ORF">TRAPUB_2678</name>
    <name evidence="4" type="ORF">TRAPUB_2683</name>
    <name evidence="3" type="ORF">TRAPUB_2742</name>
    <name evidence="2" type="ORF">TRAPUB_6914</name>
</gene>
<protein>
    <submittedName>
        <fullName evidence="3">Uncharacterized protein</fullName>
    </submittedName>
</protein>
<name>A0A1M2VFQ6_TRAPU</name>